<keyword evidence="2" id="KW-1185">Reference proteome</keyword>
<accession>A0AAN8YWT3</accession>
<dbReference type="PANTHER" id="PTHR31152">
    <property type="entry name" value="PLAC8 FAMILY PROTEIN"/>
    <property type="match status" value="1"/>
</dbReference>
<dbReference type="PANTHER" id="PTHR31152:SF1">
    <property type="entry name" value="PLAC8 FAMILY PROTEIN"/>
    <property type="match status" value="1"/>
</dbReference>
<evidence type="ECO:0000313" key="2">
    <source>
        <dbReference type="Proteomes" id="UP001370490"/>
    </source>
</evidence>
<gene>
    <name evidence="1" type="ORF">RJ641_016436</name>
</gene>
<dbReference type="AlphaFoldDB" id="A0AAN8YWT3"/>
<sequence length="213" mass="24209">MMQEPPLNNKEYPLSTIWPTLSSGPCFSYQLRKRALHYDMSRYTCCAGYMPCSGKCGENQCPYFCLATEVLCCFGNSVASTRFILQDEFNIQMNHCDSCIISFMFFLRELACIFSFVGNAVGFQKLSKASWSLLFFSDMVYCMVSACMQSQHYIEMESRDHALQPPVMEVPPMQEMSRLDQPVPPVVGYPVHLTYGLQPYPPSQPYPPPPGHP</sequence>
<dbReference type="EMBL" id="JBAMMX010000022">
    <property type="protein sequence ID" value="KAK6918014.1"/>
    <property type="molecule type" value="Genomic_DNA"/>
</dbReference>
<comment type="caution">
    <text evidence="1">The sequence shown here is derived from an EMBL/GenBank/DDBJ whole genome shotgun (WGS) entry which is preliminary data.</text>
</comment>
<proteinExistence type="predicted"/>
<reference evidence="1 2" key="1">
    <citation type="submission" date="2023-12" db="EMBL/GenBank/DDBJ databases">
        <title>A high-quality genome assembly for Dillenia turbinata (Dilleniales).</title>
        <authorList>
            <person name="Chanderbali A."/>
        </authorList>
    </citation>
    <scope>NUCLEOTIDE SEQUENCE [LARGE SCALE GENOMIC DNA]</scope>
    <source>
        <strain evidence="1">LSX21</strain>
        <tissue evidence="1">Leaf</tissue>
    </source>
</reference>
<organism evidence="1 2">
    <name type="scientific">Dillenia turbinata</name>
    <dbReference type="NCBI Taxonomy" id="194707"/>
    <lineage>
        <taxon>Eukaryota</taxon>
        <taxon>Viridiplantae</taxon>
        <taxon>Streptophyta</taxon>
        <taxon>Embryophyta</taxon>
        <taxon>Tracheophyta</taxon>
        <taxon>Spermatophyta</taxon>
        <taxon>Magnoliopsida</taxon>
        <taxon>eudicotyledons</taxon>
        <taxon>Gunneridae</taxon>
        <taxon>Pentapetalae</taxon>
        <taxon>Dilleniales</taxon>
        <taxon>Dilleniaceae</taxon>
        <taxon>Dillenia</taxon>
    </lineage>
</organism>
<dbReference type="Proteomes" id="UP001370490">
    <property type="component" value="Unassembled WGS sequence"/>
</dbReference>
<evidence type="ECO:0000313" key="1">
    <source>
        <dbReference type="EMBL" id="KAK6918014.1"/>
    </source>
</evidence>
<name>A0AAN8YWT3_9MAGN</name>
<protein>
    <submittedName>
        <fullName evidence="1">Uncharacterized protein</fullName>
    </submittedName>
</protein>